<organism evidence="6 7">
    <name type="scientific">Salmo trutta</name>
    <name type="common">Brown trout</name>
    <dbReference type="NCBI Taxonomy" id="8032"/>
    <lineage>
        <taxon>Eukaryota</taxon>
        <taxon>Metazoa</taxon>
        <taxon>Chordata</taxon>
        <taxon>Craniata</taxon>
        <taxon>Vertebrata</taxon>
        <taxon>Euteleostomi</taxon>
        <taxon>Actinopterygii</taxon>
        <taxon>Neopterygii</taxon>
        <taxon>Teleostei</taxon>
        <taxon>Protacanthopterygii</taxon>
        <taxon>Salmoniformes</taxon>
        <taxon>Salmonidae</taxon>
        <taxon>Salmoninae</taxon>
        <taxon>Salmo</taxon>
    </lineage>
</organism>
<dbReference type="Proteomes" id="UP000472277">
    <property type="component" value="Chromosome 12"/>
</dbReference>
<reference evidence="6" key="1">
    <citation type="submission" date="2025-08" db="UniProtKB">
        <authorList>
            <consortium name="Ensembl"/>
        </authorList>
    </citation>
    <scope>IDENTIFICATION</scope>
</reference>
<keyword evidence="3" id="KW-0433">Leucine-rich repeat</keyword>
<reference evidence="6" key="2">
    <citation type="submission" date="2025-09" db="UniProtKB">
        <authorList>
            <consortium name="Ensembl"/>
        </authorList>
    </citation>
    <scope>IDENTIFICATION</scope>
</reference>
<comment type="subcellular location">
    <subcellularLocation>
        <location evidence="1">Cytoplasm</location>
    </subcellularLocation>
</comment>
<evidence type="ECO:0000256" key="1">
    <source>
        <dbReference type="ARBA" id="ARBA00004496"/>
    </source>
</evidence>
<evidence type="ECO:0000256" key="3">
    <source>
        <dbReference type="ARBA" id="ARBA00022614"/>
    </source>
</evidence>
<dbReference type="GeneTree" id="ENSGT00390000016048"/>
<name>A0A674E593_SALTR</name>
<accession>A0A674E593</accession>
<evidence type="ECO:0000256" key="5">
    <source>
        <dbReference type="SAM" id="MobiDB-lite"/>
    </source>
</evidence>
<evidence type="ECO:0000256" key="4">
    <source>
        <dbReference type="ARBA" id="ARBA00022737"/>
    </source>
</evidence>
<dbReference type="GO" id="GO:0005634">
    <property type="term" value="C:nucleus"/>
    <property type="evidence" value="ECO:0007669"/>
    <property type="project" value="TreeGrafter"/>
</dbReference>
<dbReference type="InParanoid" id="A0A674E593"/>
<evidence type="ECO:0000313" key="6">
    <source>
        <dbReference type="Ensembl" id="ENSSTUP00000103001.1"/>
    </source>
</evidence>
<keyword evidence="7" id="KW-1185">Reference proteome</keyword>
<proteinExistence type="predicted"/>
<keyword evidence="4" id="KW-0677">Repeat</keyword>
<dbReference type="GO" id="GO:0005737">
    <property type="term" value="C:cytoplasm"/>
    <property type="evidence" value="ECO:0007669"/>
    <property type="project" value="UniProtKB-SubCell"/>
</dbReference>
<evidence type="ECO:0000313" key="7">
    <source>
        <dbReference type="Proteomes" id="UP000472277"/>
    </source>
</evidence>
<keyword evidence="2" id="KW-0963">Cytoplasm</keyword>
<dbReference type="AlphaFoldDB" id="A0A674E593"/>
<dbReference type="PANTHER" id="PTHR22710">
    <property type="entry name" value="X-RAY RADIATION RESISTANCE ASSOCIATED PROTEIN 1 XRRA1"/>
    <property type="match status" value="1"/>
</dbReference>
<dbReference type="PANTHER" id="PTHR22710:SF2">
    <property type="entry name" value="X-RAY RADIATION RESISTANCE-ASSOCIATED PROTEIN 1"/>
    <property type="match status" value="1"/>
</dbReference>
<protein>
    <submittedName>
        <fullName evidence="6">Uncharacterized protein</fullName>
    </submittedName>
</protein>
<dbReference type="Ensembl" id="ENSSTUT00000110487.1">
    <property type="protein sequence ID" value="ENSSTUP00000103001.1"/>
    <property type="gene ID" value="ENSSTUG00000046036.1"/>
</dbReference>
<evidence type="ECO:0000256" key="2">
    <source>
        <dbReference type="ARBA" id="ARBA00022490"/>
    </source>
</evidence>
<sequence>IHIDLFLQVKTKIPKVTKVPLLILLEAPCSPTLHDPGSLEEKHVEDHCTNPLSVERKSTEKSGCSSHAMDEENKQESMGTAHRVEAIEDAIESSDDTFQHGESFFVTQVICMLTCYSQVTDLHDESEYHLLSDETEEVKEIDGKNESNAIPGKFRGFELLLDAKPDPDMVEPVGLQHTVRMLEQKLKNLLVYRDSKPNLDCLQKPYEEKEKRVSYVNNIRSTENVI</sequence>
<feature type="region of interest" description="Disordered" evidence="5">
    <location>
        <begin position="54"/>
        <end position="79"/>
    </location>
</feature>